<reference evidence="1" key="1">
    <citation type="submission" date="2020-12" db="EMBL/GenBank/DDBJ databases">
        <title>WGS assembly of Carya illinoinensis cv. Pawnee.</title>
        <authorList>
            <person name="Platts A."/>
            <person name="Shu S."/>
            <person name="Wright S."/>
            <person name="Barry K."/>
            <person name="Edger P."/>
            <person name="Pires J.C."/>
            <person name="Schmutz J."/>
        </authorList>
    </citation>
    <scope>NUCLEOTIDE SEQUENCE</scope>
    <source>
        <tissue evidence="1">Leaf</tissue>
    </source>
</reference>
<evidence type="ECO:0000313" key="1">
    <source>
        <dbReference type="EMBL" id="KAG6632442.1"/>
    </source>
</evidence>
<dbReference type="EMBL" id="CM031821">
    <property type="protein sequence ID" value="KAG6632442.1"/>
    <property type="molecule type" value="Genomic_DNA"/>
</dbReference>
<protein>
    <submittedName>
        <fullName evidence="1">Uncharacterized protein</fullName>
    </submittedName>
</protein>
<name>A0A8T1NSL8_CARIL</name>
<comment type="caution">
    <text evidence="1">The sequence shown here is derived from an EMBL/GenBank/DDBJ whole genome shotgun (WGS) entry which is preliminary data.</text>
</comment>
<proteinExistence type="predicted"/>
<evidence type="ECO:0000313" key="2">
    <source>
        <dbReference type="Proteomes" id="UP000811609"/>
    </source>
</evidence>
<sequence>MPSSCYVFFELMHFKWNHHLGPFAVENLPHKLYH</sequence>
<organism evidence="1 2">
    <name type="scientific">Carya illinoinensis</name>
    <name type="common">Pecan</name>
    <dbReference type="NCBI Taxonomy" id="32201"/>
    <lineage>
        <taxon>Eukaryota</taxon>
        <taxon>Viridiplantae</taxon>
        <taxon>Streptophyta</taxon>
        <taxon>Embryophyta</taxon>
        <taxon>Tracheophyta</taxon>
        <taxon>Spermatophyta</taxon>
        <taxon>Magnoliopsida</taxon>
        <taxon>eudicotyledons</taxon>
        <taxon>Gunneridae</taxon>
        <taxon>Pentapetalae</taxon>
        <taxon>rosids</taxon>
        <taxon>fabids</taxon>
        <taxon>Fagales</taxon>
        <taxon>Juglandaceae</taxon>
        <taxon>Carya</taxon>
    </lineage>
</organism>
<gene>
    <name evidence="1" type="ORF">CIPAW_13G159800</name>
</gene>
<accession>A0A8T1NSL8</accession>
<dbReference type="AlphaFoldDB" id="A0A8T1NSL8"/>
<keyword evidence="2" id="KW-1185">Reference proteome</keyword>
<dbReference type="Proteomes" id="UP000811609">
    <property type="component" value="Chromosome 13"/>
</dbReference>